<evidence type="ECO:0000256" key="4">
    <source>
        <dbReference type="ARBA" id="ARBA00022475"/>
    </source>
</evidence>
<keyword evidence="6 8" id="KW-1133">Transmembrane helix</keyword>
<feature type="transmembrane region" description="Helical" evidence="8">
    <location>
        <begin position="38"/>
        <end position="56"/>
    </location>
</feature>
<evidence type="ECO:0000313" key="9">
    <source>
        <dbReference type="EMBL" id="TYP61879.1"/>
    </source>
</evidence>
<dbReference type="EMBL" id="VNHQ01000014">
    <property type="protein sequence ID" value="TYP61879.1"/>
    <property type="molecule type" value="Genomic_DNA"/>
</dbReference>
<feature type="transmembrane region" description="Helical" evidence="8">
    <location>
        <begin position="211"/>
        <end position="232"/>
    </location>
</feature>
<dbReference type="Proteomes" id="UP000324282">
    <property type="component" value="Unassembled WGS sequence"/>
</dbReference>
<feature type="transmembrane region" description="Helical" evidence="8">
    <location>
        <begin position="114"/>
        <end position="132"/>
    </location>
</feature>
<keyword evidence="4 8" id="KW-1003">Cell membrane</keyword>
<feature type="transmembrane region" description="Helical" evidence="8">
    <location>
        <begin position="63"/>
        <end position="81"/>
    </location>
</feature>
<dbReference type="AlphaFoldDB" id="A0A5S5B4P6"/>
<dbReference type="PANTHER" id="PTHR30269">
    <property type="entry name" value="TRANSMEMBRANE PROTEIN YFCA"/>
    <property type="match status" value="1"/>
</dbReference>
<evidence type="ECO:0000256" key="6">
    <source>
        <dbReference type="ARBA" id="ARBA00022989"/>
    </source>
</evidence>
<evidence type="ECO:0000256" key="1">
    <source>
        <dbReference type="ARBA" id="ARBA00004651"/>
    </source>
</evidence>
<evidence type="ECO:0000256" key="3">
    <source>
        <dbReference type="ARBA" id="ARBA00022448"/>
    </source>
</evidence>
<dbReference type="InterPro" id="IPR052017">
    <property type="entry name" value="TSUP"/>
</dbReference>
<dbReference type="GO" id="GO:0005886">
    <property type="term" value="C:plasma membrane"/>
    <property type="evidence" value="ECO:0007669"/>
    <property type="project" value="UniProtKB-SubCell"/>
</dbReference>
<keyword evidence="5 8" id="KW-0812">Transmembrane</keyword>
<feature type="transmembrane region" description="Helical" evidence="8">
    <location>
        <begin position="12"/>
        <end position="32"/>
    </location>
</feature>
<feature type="transmembrane region" description="Helical" evidence="8">
    <location>
        <begin position="87"/>
        <end position="107"/>
    </location>
</feature>
<proteinExistence type="inferred from homology"/>
<keyword evidence="7 8" id="KW-0472">Membrane</keyword>
<dbReference type="InterPro" id="IPR002781">
    <property type="entry name" value="TM_pro_TauE-like"/>
</dbReference>
<dbReference type="PANTHER" id="PTHR30269:SF37">
    <property type="entry name" value="MEMBRANE TRANSPORTER PROTEIN"/>
    <property type="match status" value="1"/>
</dbReference>
<evidence type="ECO:0000256" key="8">
    <source>
        <dbReference type="RuleBase" id="RU363041"/>
    </source>
</evidence>
<dbReference type="Pfam" id="PF01925">
    <property type="entry name" value="TauE"/>
    <property type="match status" value="1"/>
</dbReference>
<comment type="similarity">
    <text evidence="2 8">Belongs to the 4-toluene sulfonate uptake permease (TSUP) (TC 2.A.102) family.</text>
</comment>
<name>A0A5S5B4P6_STUST</name>
<comment type="caution">
    <text evidence="9">The sequence shown here is derived from an EMBL/GenBank/DDBJ whole genome shotgun (WGS) entry which is preliminary data.</text>
</comment>
<organism evidence="9 10">
    <name type="scientific">Stutzerimonas stutzeri</name>
    <name type="common">Pseudomonas stutzeri</name>
    <dbReference type="NCBI Taxonomy" id="316"/>
    <lineage>
        <taxon>Bacteria</taxon>
        <taxon>Pseudomonadati</taxon>
        <taxon>Pseudomonadota</taxon>
        <taxon>Gammaproteobacteria</taxon>
        <taxon>Pseudomonadales</taxon>
        <taxon>Pseudomonadaceae</taxon>
        <taxon>Stutzerimonas</taxon>
    </lineage>
</organism>
<gene>
    <name evidence="9" type="ORF">A9A72_124629</name>
</gene>
<evidence type="ECO:0000256" key="2">
    <source>
        <dbReference type="ARBA" id="ARBA00009142"/>
    </source>
</evidence>
<keyword evidence="3" id="KW-0813">Transport</keyword>
<sequence length="260" mass="27853">MMHSAAQPRPAPLTTLMTLSDFLLFALPAIFLTGLSKGGFGGALGGIAVPLLALAISPKQAAAVMLPILCLADVVGLKAYVGHWDKANLKVMMPGALIGIALGSLTFGMLDERMIGLMMGAIAVGFVLLGLITNNDKPRPLQRGRGTLLSSIAGFTSFVAHAGGPPIMMHLLPQQLDKLRYVATINLFFLMTNAIKLIPYAALGQFSRENLLLSLTLAPVVPFGVWAGLWLHKRIDHKLFYRIARLGMLLAGLQLIYKSL</sequence>
<evidence type="ECO:0000256" key="5">
    <source>
        <dbReference type="ARBA" id="ARBA00022692"/>
    </source>
</evidence>
<feature type="transmembrane region" description="Helical" evidence="8">
    <location>
        <begin position="179"/>
        <end position="199"/>
    </location>
</feature>
<feature type="transmembrane region" description="Helical" evidence="8">
    <location>
        <begin position="152"/>
        <end position="172"/>
    </location>
</feature>
<reference evidence="9 10" key="1">
    <citation type="submission" date="2019-07" db="EMBL/GenBank/DDBJ databases">
        <title>Deep subsurface shale carbon reservoir microbial communities from Ohio and West Virginia, USA.</title>
        <authorList>
            <person name="Wrighton K."/>
        </authorList>
    </citation>
    <scope>NUCLEOTIDE SEQUENCE [LARGE SCALE GENOMIC DNA]</scope>
    <source>
        <strain evidence="9 10">NP_8Ht</strain>
    </source>
</reference>
<accession>A0A5S5B4P6</accession>
<comment type="subcellular location">
    <subcellularLocation>
        <location evidence="1 8">Cell membrane</location>
        <topology evidence="1 8">Multi-pass membrane protein</topology>
    </subcellularLocation>
</comment>
<evidence type="ECO:0000256" key="7">
    <source>
        <dbReference type="ARBA" id="ARBA00023136"/>
    </source>
</evidence>
<evidence type="ECO:0000313" key="10">
    <source>
        <dbReference type="Proteomes" id="UP000324282"/>
    </source>
</evidence>
<protein>
    <recommendedName>
        <fullName evidence="8">Probable membrane transporter protein</fullName>
    </recommendedName>
</protein>